<dbReference type="RefSeq" id="WP_185072112.1">
    <property type="nucleotide sequence ID" value="NZ_JACHMB010000001.1"/>
</dbReference>
<dbReference type="EMBL" id="JACHMB010000001">
    <property type="protein sequence ID" value="MBB5778703.1"/>
    <property type="molecule type" value="Genomic_DNA"/>
</dbReference>
<accession>A0A7W9G7R4</accession>
<comment type="caution">
    <text evidence="1">The sequence shown here is derived from an EMBL/GenBank/DDBJ whole genome shotgun (WGS) entry which is preliminary data.</text>
</comment>
<reference evidence="1 2" key="1">
    <citation type="submission" date="2020-08" db="EMBL/GenBank/DDBJ databases">
        <title>Sequencing the genomes of 1000 actinobacteria strains.</title>
        <authorList>
            <person name="Klenk H.-P."/>
        </authorList>
    </citation>
    <scope>NUCLEOTIDE SEQUENCE [LARGE SCALE GENOMIC DNA]</scope>
    <source>
        <strain evidence="1 2">DSM 45507</strain>
    </source>
</reference>
<protein>
    <submittedName>
        <fullName evidence="1">Uncharacterized protein</fullName>
    </submittedName>
</protein>
<organism evidence="1 2">
    <name type="scientific">Nonomuraea jabiensis</name>
    <dbReference type="NCBI Taxonomy" id="882448"/>
    <lineage>
        <taxon>Bacteria</taxon>
        <taxon>Bacillati</taxon>
        <taxon>Actinomycetota</taxon>
        <taxon>Actinomycetes</taxon>
        <taxon>Streptosporangiales</taxon>
        <taxon>Streptosporangiaceae</taxon>
        <taxon>Nonomuraea</taxon>
    </lineage>
</organism>
<gene>
    <name evidence="1" type="ORF">HD596_005459</name>
</gene>
<sequence>MNLNMPTATQLRGELSNLLQMTIKDTVWSVKLKDNDDLEPADVHGA</sequence>
<evidence type="ECO:0000313" key="2">
    <source>
        <dbReference type="Proteomes" id="UP000579153"/>
    </source>
</evidence>
<keyword evidence="2" id="KW-1185">Reference proteome</keyword>
<name>A0A7W9G7R4_9ACTN</name>
<dbReference type="Proteomes" id="UP000579153">
    <property type="component" value="Unassembled WGS sequence"/>
</dbReference>
<proteinExistence type="predicted"/>
<dbReference type="AlphaFoldDB" id="A0A7W9G7R4"/>
<evidence type="ECO:0000313" key="1">
    <source>
        <dbReference type="EMBL" id="MBB5778703.1"/>
    </source>
</evidence>